<reference evidence="2" key="1">
    <citation type="journal article" date="2020" name="Stud. Mycol.">
        <title>101 Dothideomycetes genomes: a test case for predicting lifestyles and emergence of pathogens.</title>
        <authorList>
            <person name="Haridas S."/>
            <person name="Albert R."/>
            <person name="Binder M."/>
            <person name="Bloem J."/>
            <person name="Labutti K."/>
            <person name="Salamov A."/>
            <person name="Andreopoulos B."/>
            <person name="Baker S."/>
            <person name="Barry K."/>
            <person name="Bills G."/>
            <person name="Bluhm B."/>
            <person name="Cannon C."/>
            <person name="Castanera R."/>
            <person name="Culley D."/>
            <person name="Daum C."/>
            <person name="Ezra D."/>
            <person name="Gonzalez J."/>
            <person name="Henrissat B."/>
            <person name="Kuo A."/>
            <person name="Liang C."/>
            <person name="Lipzen A."/>
            <person name="Lutzoni F."/>
            <person name="Magnuson J."/>
            <person name="Mondo S."/>
            <person name="Nolan M."/>
            <person name="Ohm R."/>
            <person name="Pangilinan J."/>
            <person name="Park H.-J."/>
            <person name="Ramirez L."/>
            <person name="Alfaro M."/>
            <person name="Sun H."/>
            <person name="Tritt A."/>
            <person name="Yoshinaga Y."/>
            <person name="Zwiers L.-H."/>
            <person name="Turgeon B."/>
            <person name="Goodwin S."/>
            <person name="Spatafora J."/>
            <person name="Crous P."/>
            <person name="Grigoriev I."/>
        </authorList>
    </citation>
    <scope>NUCLEOTIDE SEQUENCE</scope>
    <source>
        <strain evidence="2">CBS 473.64</strain>
    </source>
</reference>
<sequence length="509" mass="56104">MSEFEVLLQNYQLAPSLEADLGDDCVTIDVSPKEDSTFANSLEHMSDQVAKLLRKEENQPQSRSIDSAKKLYVFGTWSCAWPSNVTEWDQGVEQICNLIKEMKKLEELTWISELSFMGIVFDVLPTSLKKLIIDVGQPVKASPNGGALYIPSEGMKPLLKFTNLQELRVFGMRESFQAIIWETVFRNKFGGGMHVLDLRMASPPLVRKDSWIRAADVVGLIVTNEDPVDYKGIDGKGVLHHGHGTGEYLDDYCMRKARIASGLDESIPLPLWCLKLNGFVIDQLPFEHELSQVVMLTCGYDCVDAGLRAPKTKRKTSRNKWGASIDSEVTHCFIAWPNWSAIFDNEGQLLGPDGKVVVDSSDEADFSSVRVLTPGSSEPGSPHTPLTKKNLDNLQDSPISLYEGSNIAVRGSPVPSPRAQSECMKSLYSCSPNLANPVKDADAECEAMSNAAICGSTVATPSVILGGEEIFDIDHTPSEKMVKKRMEELTGKWEEVTISSCQPDIPLSP</sequence>
<dbReference type="AlphaFoldDB" id="A0A6A6S5Y9"/>
<dbReference type="EMBL" id="MU006780">
    <property type="protein sequence ID" value="KAF2643149.1"/>
    <property type="molecule type" value="Genomic_DNA"/>
</dbReference>
<evidence type="ECO:0000313" key="3">
    <source>
        <dbReference type="Proteomes" id="UP000799753"/>
    </source>
</evidence>
<feature type="region of interest" description="Disordered" evidence="1">
    <location>
        <begin position="371"/>
        <end position="392"/>
    </location>
</feature>
<dbReference type="OrthoDB" id="5368934at2759"/>
<keyword evidence="3" id="KW-1185">Reference proteome</keyword>
<dbReference type="Proteomes" id="UP000799753">
    <property type="component" value="Unassembled WGS sequence"/>
</dbReference>
<gene>
    <name evidence="2" type="ORF">P280DRAFT_505356</name>
</gene>
<name>A0A6A6S5Y9_9PLEO</name>
<protein>
    <submittedName>
        <fullName evidence="2">Uncharacterized protein</fullName>
    </submittedName>
</protein>
<evidence type="ECO:0000313" key="2">
    <source>
        <dbReference type="EMBL" id="KAF2643149.1"/>
    </source>
</evidence>
<accession>A0A6A6S5Y9</accession>
<evidence type="ECO:0000256" key="1">
    <source>
        <dbReference type="SAM" id="MobiDB-lite"/>
    </source>
</evidence>
<organism evidence="2 3">
    <name type="scientific">Massarina eburnea CBS 473.64</name>
    <dbReference type="NCBI Taxonomy" id="1395130"/>
    <lineage>
        <taxon>Eukaryota</taxon>
        <taxon>Fungi</taxon>
        <taxon>Dikarya</taxon>
        <taxon>Ascomycota</taxon>
        <taxon>Pezizomycotina</taxon>
        <taxon>Dothideomycetes</taxon>
        <taxon>Pleosporomycetidae</taxon>
        <taxon>Pleosporales</taxon>
        <taxon>Massarineae</taxon>
        <taxon>Massarinaceae</taxon>
        <taxon>Massarina</taxon>
    </lineage>
</organism>
<proteinExistence type="predicted"/>